<keyword evidence="3 8" id="KW-0028">Amino-acid biosynthesis</keyword>
<dbReference type="Gene3D" id="3.40.50.10860">
    <property type="entry name" value="Leucine Dehydrogenase, chain A, domain 1"/>
    <property type="match status" value="1"/>
</dbReference>
<dbReference type="InterPro" id="IPR011342">
    <property type="entry name" value="Shikimate_DH"/>
</dbReference>
<evidence type="ECO:0000256" key="7">
    <source>
        <dbReference type="ARBA" id="ARBA00049442"/>
    </source>
</evidence>
<dbReference type="Proteomes" id="UP000006755">
    <property type="component" value="Unassembled WGS sequence"/>
</dbReference>
<dbReference type="STRING" id="745411.B3C1_17677"/>
<dbReference type="SUPFAM" id="SSF51735">
    <property type="entry name" value="NAD(P)-binding Rossmann-fold domains"/>
    <property type="match status" value="1"/>
</dbReference>
<reference evidence="12 13" key="1">
    <citation type="journal article" date="2012" name="J. Bacteriol.">
        <title>Genome Sequence of Gallaecimonas xiamenensis Type Strain 3-C-1.</title>
        <authorList>
            <person name="Lai Q."/>
            <person name="Wang L."/>
            <person name="Wang W."/>
            <person name="Shao Z."/>
        </authorList>
    </citation>
    <scope>NUCLEOTIDE SEQUENCE [LARGE SCALE GENOMIC DNA]</scope>
    <source>
        <strain evidence="12 13">3-C-1</strain>
    </source>
</reference>
<feature type="domain" description="Quinate/shikimate 5-dehydrogenase/glutamyl-tRNA reductase" evidence="9">
    <location>
        <begin position="116"/>
        <end position="187"/>
    </location>
</feature>
<evidence type="ECO:0000259" key="10">
    <source>
        <dbReference type="Pfam" id="PF08501"/>
    </source>
</evidence>
<dbReference type="InterPro" id="IPR006151">
    <property type="entry name" value="Shikm_DH/Glu-tRNA_Rdtase"/>
</dbReference>
<dbReference type="PATRIC" id="fig|745411.4.peg.3480"/>
<feature type="binding site" evidence="8">
    <location>
        <position position="212"/>
    </location>
    <ligand>
        <name>shikimate</name>
        <dbReference type="ChEBI" id="CHEBI:36208"/>
    </ligand>
</feature>
<dbReference type="UniPathway" id="UPA00053">
    <property type="reaction ID" value="UER00087"/>
</dbReference>
<feature type="binding site" evidence="8">
    <location>
        <position position="234"/>
    </location>
    <ligand>
        <name>NADP(+)</name>
        <dbReference type="ChEBI" id="CHEBI:58349"/>
    </ligand>
</feature>
<dbReference type="Gene3D" id="3.40.50.720">
    <property type="entry name" value="NAD(P)-binding Rossmann-like Domain"/>
    <property type="match status" value="1"/>
</dbReference>
<feature type="active site" description="Proton acceptor" evidence="8">
    <location>
        <position position="65"/>
    </location>
</feature>
<dbReference type="NCBIfam" id="NF001310">
    <property type="entry name" value="PRK00258.1-2"/>
    <property type="match status" value="1"/>
</dbReference>
<evidence type="ECO:0000256" key="3">
    <source>
        <dbReference type="ARBA" id="ARBA00022605"/>
    </source>
</evidence>
<comment type="similarity">
    <text evidence="8">Belongs to the shikimate dehydrogenase family.</text>
</comment>
<gene>
    <name evidence="8 12" type="primary">aroE</name>
    <name evidence="12" type="ORF">B3C1_17677</name>
</gene>
<evidence type="ECO:0000259" key="9">
    <source>
        <dbReference type="Pfam" id="PF01488"/>
    </source>
</evidence>
<name>K2IDK8_9GAMM</name>
<feature type="binding site" evidence="8">
    <location>
        <position position="61"/>
    </location>
    <ligand>
        <name>shikimate</name>
        <dbReference type="ChEBI" id="CHEBI:36208"/>
    </ligand>
</feature>
<comment type="subunit">
    <text evidence="8">Homodimer.</text>
</comment>
<protein>
    <recommendedName>
        <fullName evidence="2 8">Shikimate dehydrogenase (NADP(+))</fullName>
        <shortName evidence="8">SDH</shortName>
        <ecNumber evidence="2 8">1.1.1.25</ecNumber>
    </recommendedName>
</protein>
<evidence type="ECO:0000256" key="2">
    <source>
        <dbReference type="ARBA" id="ARBA00012962"/>
    </source>
</evidence>
<feature type="binding site" evidence="8">
    <location>
        <position position="210"/>
    </location>
    <ligand>
        <name>NADP(+)</name>
        <dbReference type="ChEBI" id="CHEBI:58349"/>
    </ligand>
</feature>
<feature type="binding site" evidence="8">
    <location>
        <begin position="14"/>
        <end position="16"/>
    </location>
    <ligand>
        <name>shikimate</name>
        <dbReference type="ChEBI" id="CHEBI:36208"/>
    </ligand>
</feature>
<feature type="domain" description="SDH C-terminal" evidence="11">
    <location>
        <begin position="234"/>
        <end position="255"/>
    </location>
</feature>
<dbReference type="OrthoDB" id="9776868at2"/>
<dbReference type="GO" id="GO:0004764">
    <property type="term" value="F:shikimate 3-dehydrogenase (NADP+) activity"/>
    <property type="evidence" value="ECO:0007669"/>
    <property type="project" value="UniProtKB-UniRule"/>
</dbReference>
<dbReference type="InterPro" id="IPR036291">
    <property type="entry name" value="NAD(P)-bd_dom_sf"/>
</dbReference>
<evidence type="ECO:0000313" key="13">
    <source>
        <dbReference type="Proteomes" id="UP000006755"/>
    </source>
</evidence>
<dbReference type="GO" id="GO:0019632">
    <property type="term" value="P:shikimate metabolic process"/>
    <property type="evidence" value="ECO:0007669"/>
    <property type="project" value="InterPro"/>
</dbReference>
<dbReference type="SUPFAM" id="SSF53223">
    <property type="entry name" value="Aminoacid dehydrogenase-like, N-terminal domain"/>
    <property type="match status" value="1"/>
</dbReference>
<evidence type="ECO:0000256" key="4">
    <source>
        <dbReference type="ARBA" id="ARBA00022857"/>
    </source>
</evidence>
<feature type="binding site" evidence="8">
    <location>
        <begin position="126"/>
        <end position="130"/>
    </location>
    <ligand>
        <name>NADP(+)</name>
        <dbReference type="ChEBI" id="CHEBI:58349"/>
    </ligand>
</feature>
<dbReference type="PANTHER" id="PTHR21089">
    <property type="entry name" value="SHIKIMATE DEHYDROGENASE"/>
    <property type="match status" value="1"/>
</dbReference>
<dbReference type="Pfam" id="PF18317">
    <property type="entry name" value="SDH_C"/>
    <property type="match status" value="1"/>
</dbReference>
<feature type="binding site" evidence="8">
    <location>
        <position position="241"/>
    </location>
    <ligand>
        <name>shikimate</name>
        <dbReference type="ChEBI" id="CHEBI:36208"/>
    </ligand>
</feature>
<evidence type="ECO:0000313" key="12">
    <source>
        <dbReference type="EMBL" id="EKE68061.1"/>
    </source>
</evidence>
<dbReference type="Pfam" id="PF01488">
    <property type="entry name" value="Shikimate_DH"/>
    <property type="match status" value="1"/>
</dbReference>
<dbReference type="InterPro" id="IPR041121">
    <property type="entry name" value="SDH_C"/>
</dbReference>
<dbReference type="NCBIfam" id="TIGR00507">
    <property type="entry name" value="aroE"/>
    <property type="match status" value="1"/>
</dbReference>
<keyword evidence="6 8" id="KW-0057">Aromatic amino acid biosynthesis</keyword>
<feature type="binding site" evidence="8">
    <location>
        <position position="86"/>
    </location>
    <ligand>
        <name>shikimate</name>
        <dbReference type="ChEBI" id="CHEBI:36208"/>
    </ligand>
</feature>
<dbReference type="GO" id="GO:0009073">
    <property type="term" value="P:aromatic amino acid family biosynthetic process"/>
    <property type="evidence" value="ECO:0007669"/>
    <property type="project" value="UniProtKB-KW"/>
</dbReference>
<comment type="function">
    <text evidence="8">Involved in the biosynthesis of the chorismate, which leads to the biosynthesis of aromatic amino acids. Catalyzes the reversible NADPH linked reduction of 3-dehydroshikimate (DHSA) to yield shikimate (SA).</text>
</comment>
<feature type="domain" description="Shikimate dehydrogenase substrate binding N-terminal" evidence="10">
    <location>
        <begin position="6"/>
        <end position="88"/>
    </location>
</feature>
<feature type="binding site" evidence="8">
    <location>
        <position position="77"/>
    </location>
    <ligand>
        <name>NADP(+)</name>
        <dbReference type="ChEBI" id="CHEBI:58349"/>
    </ligand>
</feature>
<organism evidence="12 13">
    <name type="scientific">Gallaecimonas xiamenensis 3-C-1</name>
    <dbReference type="NCBI Taxonomy" id="745411"/>
    <lineage>
        <taxon>Bacteria</taxon>
        <taxon>Pseudomonadati</taxon>
        <taxon>Pseudomonadota</taxon>
        <taxon>Gammaproteobacteria</taxon>
        <taxon>Enterobacterales</taxon>
        <taxon>Gallaecimonadaceae</taxon>
        <taxon>Gallaecimonas</taxon>
    </lineage>
</organism>
<dbReference type="InterPro" id="IPR022893">
    <property type="entry name" value="Shikimate_DH_fam"/>
</dbReference>
<evidence type="ECO:0000256" key="8">
    <source>
        <dbReference type="HAMAP-Rule" id="MF_00222"/>
    </source>
</evidence>
<keyword evidence="4 8" id="KW-0521">NADP</keyword>
<dbReference type="EMBL" id="AMRI01000034">
    <property type="protein sequence ID" value="EKE68061.1"/>
    <property type="molecule type" value="Genomic_DNA"/>
</dbReference>
<sequence>MDHYTVIGHPVEHSRSPAMHRRFAELAGQHIKYDRTLAPLDAFVATLEAHIAAGLKGANVTVPFKEAAFAWAHRLTDRARQAGAVNTLALQPDGSWLGDNTDGVGLVTDLKRLGAPLGGARILVIGAGGATRGILGPLLAEGPSALVLCNRTLAKAQTLAELFGIEAQAMDALAGQHFDLILNASAASLTGELPAVPAGLFAGASLAYDLVYKPGGTAFERWALDNGCKASSDGLGMLVAQGAESFRLWRGVLPNWQQVLAEMKEGL</sequence>
<dbReference type="GO" id="GO:0009423">
    <property type="term" value="P:chorismate biosynthetic process"/>
    <property type="evidence" value="ECO:0007669"/>
    <property type="project" value="UniProtKB-UniRule"/>
</dbReference>
<dbReference type="GO" id="GO:0005829">
    <property type="term" value="C:cytosol"/>
    <property type="evidence" value="ECO:0007669"/>
    <property type="project" value="TreeGrafter"/>
</dbReference>
<evidence type="ECO:0000259" key="11">
    <source>
        <dbReference type="Pfam" id="PF18317"/>
    </source>
</evidence>
<dbReference type="InterPro" id="IPR046346">
    <property type="entry name" value="Aminoacid_DH-like_N_sf"/>
</dbReference>
<dbReference type="RefSeq" id="WP_008486507.1">
    <property type="nucleotide sequence ID" value="NZ_AMRI01000034.1"/>
</dbReference>
<dbReference type="FunFam" id="3.40.50.10860:FF:000006">
    <property type="entry name" value="Shikimate dehydrogenase (NADP(+))"/>
    <property type="match status" value="1"/>
</dbReference>
<keyword evidence="13" id="KW-1185">Reference proteome</keyword>
<evidence type="ECO:0000256" key="6">
    <source>
        <dbReference type="ARBA" id="ARBA00023141"/>
    </source>
</evidence>
<dbReference type="GO" id="GO:0008652">
    <property type="term" value="P:amino acid biosynthetic process"/>
    <property type="evidence" value="ECO:0007669"/>
    <property type="project" value="UniProtKB-KW"/>
</dbReference>
<comment type="catalytic activity">
    <reaction evidence="7 8">
        <text>shikimate + NADP(+) = 3-dehydroshikimate + NADPH + H(+)</text>
        <dbReference type="Rhea" id="RHEA:17737"/>
        <dbReference type="ChEBI" id="CHEBI:15378"/>
        <dbReference type="ChEBI" id="CHEBI:16630"/>
        <dbReference type="ChEBI" id="CHEBI:36208"/>
        <dbReference type="ChEBI" id="CHEBI:57783"/>
        <dbReference type="ChEBI" id="CHEBI:58349"/>
        <dbReference type="EC" id="1.1.1.25"/>
    </reaction>
</comment>
<dbReference type="AlphaFoldDB" id="K2IDK8"/>
<dbReference type="PANTHER" id="PTHR21089:SF1">
    <property type="entry name" value="BIFUNCTIONAL 3-DEHYDROQUINATE DEHYDRATASE_SHIKIMATE DEHYDROGENASE, CHLOROPLASTIC"/>
    <property type="match status" value="1"/>
</dbReference>
<keyword evidence="5 8" id="KW-0560">Oxidoreductase</keyword>
<comment type="pathway">
    <text evidence="1 8">Metabolic intermediate biosynthesis; chorismate biosynthesis; chorismate from D-erythrose 4-phosphate and phosphoenolpyruvate: step 4/7.</text>
</comment>
<evidence type="ECO:0000256" key="1">
    <source>
        <dbReference type="ARBA" id="ARBA00004871"/>
    </source>
</evidence>
<proteinExistence type="inferred from homology"/>
<dbReference type="GO" id="GO:0050661">
    <property type="term" value="F:NADP binding"/>
    <property type="evidence" value="ECO:0007669"/>
    <property type="project" value="InterPro"/>
</dbReference>
<feature type="binding site" evidence="8">
    <location>
        <begin position="150"/>
        <end position="155"/>
    </location>
    <ligand>
        <name>NADP(+)</name>
        <dbReference type="ChEBI" id="CHEBI:58349"/>
    </ligand>
</feature>
<comment type="caution">
    <text evidence="12">The sequence shown here is derived from an EMBL/GenBank/DDBJ whole genome shotgun (WGS) entry which is preliminary data.</text>
</comment>
<feature type="binding site" evidence="8">
    <location>
        <position position="102"/>
    </location>
    <ligand>
        <name>shikimate</name>
        <dbReference type="ChEBI" id="CHEBI:36208"/>
    </ligand>
</feature>
<dbReference type="CDD" id="cd01065">
    <property type="entry name" value="NAD_bind_Shikimate_DH"/>
    <property type="match status" value="1"/>
</dbReference>
<dbReference type="InterPro" id="IPR013708">
    <property type="entry name" value="Shikimate_DH-bd_N"/>
</dbReference>
<dbReference type="EC" id="1.1.1.25" evidence="2 8"/>
<dbReference type="HAMAP" id="MF_00222">
    <property type="entry name" value="Shikimate_DH_AroE"/>
    <property type="match status" value="1"/>
</dbReference>
<accession>K2IDK8</accession>
<dbReference type="Pfam" id="PF08501">
    <property type="entry name" value="Shikimate_dh_N"/>
    <property type="match status" value="1"/>
</dbReference>
<evidence type="ECO:0000256" key="5">
    <source>
        <dbReference type="ARBA" id="ARBA00023002"/>
    </source>
</evidence>
<dbReference type="eggNOG" id="COG0169">
    <property type="taxonomic scope" value="Bacteria"/>
</dbReference>